<reference evidence="2" key="1">
    <citation type="journal article" date="2017" name="Nat. Commun.">
        <title>The asparagus genome sheds light on the origin and evolution of a young Y chromosome.</title>
        <authorList>
            <person name="Harkess A."/>
            <person name="Zhou J."/>
            <person name="Xu C."/>
            <person name="Bowers J.E."/>
            <person name="Van der Hulst R."/>
            <person name="Ayyampalayam S."/>
            <person name="Mercati F."/>
            <person name="Riccardi P."/>
            <person name="McKain M.R."/>
            <person name="Kakrana A."/>
            <person name="Tang H."/>
            <person name="Ray J."/>
            <person name="Groenendijk J."/>
            <person name="Arikit S."/>
            <person name="Mathioni S.M."/>
            <person name="Nakano M."/>
            <person name="Shan H."/>
            <person name="Telgmann-Rauber A."/>
            <person name="Kanno A."/>
            <person name="Yue Z."/>
            <person name="Chen H."/>
            <person name="Li W."/>
            <person name="Chen Y."/>
            <person name="Xu X."/>
            <person name="Zhang Y."/>
            <person name="Luo S."/>
            <person name="Chen H."/>
            <person name="Gao J."/>
            <person name="Mao Z."/>
            <person name="Pires J.C."/>
            <person name="Luo M."/>
            <person name="Kudrna D."/>
            <person name="Wing R.A."/>
            <person name="Meyers B.C."/>
            <person name="Yi K."/>
            <person name="Kong H."/>
            <person name="Lavrijsen P."/>
            <person name="Sunseri F."/>
            <person name="Falavigna A."/>
            <person name="Ye Y."/>
            <person name="Leebens-Mack J.H."/>
            <person name="Chen G."/>
        </authorList>
    </citation>
    <scope>NUCLEOTIDE SEQUENCE [LARGE SCALE GENOMIC DNA]</scope>
    <source>
        <strain evidence="2">cv. DH0086</strain>
    </source>
</reference>
<proteinExistence type="predicted"/>
<keyword evidence="2" id="KW-1185">Reference proteome</keyword>
<evidence type="ECO:0000313" key="2">
    <source>
        <dbReference type="Proteomes" id="UP000243459"/>
    </source>
</evidence>
<name>A0A5P1EB55_ASPOF</name>
<organism evidence="1 2">
    <name type="scientific">Asparagus officinalis</name>
    <name type="common">Garden asparagus</name>
    <dbReference type="NCBI Taxonomy" id="4686"/>
    <lineage>
        <taxon>Eukaryota</taxon>
        <taxon>Viridiplantae</taxon>
        <taxon>Streptophyta</taxon>
        <taxon>Embryophyta</taxon>
        <taxon>Tracheophyta</taxon>
        <taxon>Spermatophyta</taxon>
        <taxon>Magnoliopsida</taxon>
        <taxon>Liliopsida</taxon>
        <taxon>Asparagales</taxon>
        <taxon>Asparagaceae</taxon>
        <taxon>Asparagoideae</taxon>
        <taxon>Asparagus</taxon>
    </lineage>
</organism>
<gene>
    <name evidence="1" type="ORF">A4U43_C09F8790</name>
</gene>
<dbReference type="AlphaFoldDB" id="A0A5P1EB55"/>
<evidence type="ECO:0000313" key="1">
    <source>
        <dbReference type="EMBL" id="ONK58156.1"/>
    </source>
</evidence>
<protein>
    <submittedName>
        <fullName evidence="1">Uncharacterized protein</fullName>
    </submittedName>
</protein>
<accession>A0A5P1EB55</accession>
<feature type="non-terminal residue" evidence="1">
    <location>
        <position position="63"/>
    </location>
</feature>
<sequence>MRGMVRCVVRRDHGGSIRWMVVGSNEPKARFPQRVLHRWQRVSKFYALGCVRVGFCQELNGLE</sequence>
<dbReference type="Gramene" id="ONK58156">
    <property type="protein sequence ID" value="ONK58156"/>
    <property type="gene ID" value="A4U43_C09F8790"/>
</dbReference>
<dbReference type="Proteomes" id="UP000243459">
    <property type="component" value="Chromosome 9"/>
</dbReference>
<dbReference type="EMBL" id="CM007389">
    <property type="protein sequence ID" value="ONK58156.1"/>
    <property type="molecule type" value="Genomic_DNA"/>
</dbReference>